<dbReference type="EMBL" id="BPVZ01000103">
    <property type="protein sequence ID" value="GKV34045.1"/>
    <property type="molecule type" value="Genomic_DNA"/>
</dbReference>
<protein>
    <submittedName>
        <fullName evidence="1">Uncharacterized protein</fullName>
    </submittedName>
</protein>
<organism evidence="1 2">
    <name type="scientific">Rubroshorea leprosula</name>
    <dbReference type="NCBI Taxonomy" id="152421"/>
    <lineage>
        <taxon>Eukaryota</taxon>
        <taxon>Viridiplantae</taxon>
        <taxon>Streptophyta</taxon>
        <taxon>Embryophyta</taxon>
        <taxon>Tracheophyta</taxon>
        <taxon>Spermatophyta</taxon>
        <taxon>Magnoliopsida</taxon>
        <taxon>eudicotyledons</taxon>
        <taxon>Gunneridae</taxon>
        <taxon>Pentapetalae</taxon>
        <taxon>rosids</taxon>
        <taxon>malvids</taxon>
        <taxon>Malvales</taxon>
        <taxon>Dipterocarpaceae</taxon>
        <taxon>Rubroshorea</taxon>
    </lineage>
</organism>
<comment type="caution">
    <text evidence="1">The sequence shown here is derived from an EMBL/GenBank/DDBJ whole genome shotgun (WGS) entry which is preliminary data.</text>
</comment>
<name>A0AAV5L9X1_9ROSI</name>
<reference evidence="1 2" key="1">
    <citation type="journal article" date="2021" name="Commun. Biol.">
        <title>The genome of Shorea leprosula (Dipterocarpaceae) highlights the ecological relevance of drought in aseasonal tropical rainforests.</title>
        <authorList>
            <person name="Ng K.K.S."/>
            <person name="Kobayashi M.J."/>
            <person name="Fawcett J.A."/>
            <person name="Hatakeyama M."/>
            <person name="Paape T."/>
            <person name="Ng C.H."/>
            <person name="Ang C.C."/>
            <person name="Tnah L.H."/>
            <person name="Lee C.T."/>
            <person name="Nishiyama T."/>
            <person name="Sese J."/>
            <person name="O'Brien M.J."/>
            <person name="Copetti D."/>
            <person name="Mohd Noor M.I."/>
            <person name="Ong R.C."/>
            <person name="Putra M."/>
            <person name="Sireger I.Z."/>
            <person name="Indrioko S."/>
            <person name="Kosugi Y."/>
            <person name="Izuno A."/>
            <person name="Isagi Y."/>
            <person name="Lee S.L."/>
            <person name="Shimizu K.K."/>
        </authorList>
    </citation>
    <scope>NUCLEOTIDE SEQUENCE [LARGE SCALE GENOMIC DNA]</scope>
    <source>
        <strain evidence="1">214</strain>
    </source>
</reference>
<dbReference type="AlphaFoldDB" id="A0AAV5L9X1"/>
<evidence type="ECO:0000313" key="2">
    <source>
        <dbReference type="Proteomes" id="UP001054252"/>
    </source>
</evidence>
<keyword evidence="2" id="KW-1185">Reference proteome</keyword>
<dbReference type="Proteomes" id="UP001054252">
    <property type="component" value="Unassembled WGS sequence"/>
</dbReference>
<proteinExistence type="predicted"/>
<evidence type="ECO:0000313" key="1">
    <source>
        <dbReference type="EMBL" id="GKV34045.1"/>
    </source>
</evidence>
<sequence length="158" mass="17474">MQGHDCRCPGGMIAGDLGAKGMGSGRREQGWCRARLVRGSARLTHFAFCSSFFPLQPPERKKKGTQPCLGKPVRKLGFWPSFLALEHKLNPEILPPAGKSGSALLCPLATLVVGANCFDFLISLEFPPNSRRLLLPRQAQCCSWKFWKRNRGRGNHGK</sequence>
<accession>A0AAV5L9X1</accession>
<gene>
    <name evidence="1" type="ORF">SLEP1_g42469</name>
</gene>